<dbReference type="Proteomes" id="UP000801492">
    <property type="component" value="Unassembled WGS sequence"/>
</dbReference>
<feature type="non-terminal residue" evidence="1">
    <location>
        <position position="220"/>
    </location>
</feature>
<dbReference type="EMBL" id="VTPC01075100">
    <property type="protein sequence ID" value="KAF2888661.1"/>
    <property type="molecule type" value="Genomic_DNA"/>
</dbReference>
<sequence length="220" mass="25523">KLLAKILSDQQTPLGVGVAKVIADYLRELQNPKKRNATTKRRKFNVIPGKSTAFHDSPKKVIVKTTCHQRAKHKQRKEEFSKKAKKVWRQRLMQAKKEEKHLHPNGLETNFWIIVEYQTKNTIKHYVGKVIAINNEEANIKFLKRSKSGKFKWPNVEGEDTISINNIKKRLGVPKVCQRDKRLRSVQTTEVEDAVLARIEKGPSRSTQKNLWFTDDLFGK</sequence>
<comment type="caution">
    <text evidence="1">The sequence shown here is derived from an EMBL/GenBank/DDBJ whole genome shotgun (WGS) entry which is preliminary data.</text>
</comment>
<organism evidence="1 2">
    <name type="scientific">Ignelater luminosus</name>
    <name type="common">Cucubano</name>
    <name type="synonym">Pyrophorus luminosus</name>
    <dbReference type="NCBI Taxonomy" id="2038154"/>
    <lineage>
        <taxon>Eukaryota</taxon>
        <taxon>Metazoa</taxon>
        <taxon>Ecdysozoa</taxon>
        <taxon>Arthropoda</taxon>
        <taxon>Hexapoda</taxon>
        <taxon>Insecta</taxon>
        <taxon>Pterygota</taxon>
        <taxon>Neoptera</taxon>
        <taxon>Endopterygota</taxon>
        <taxon>Coleoptera</taxon>
        <taxon>Polyphaga</taxon>
        <taxon>Elateriformia</taxon>
        <taxon>Elateroidea</taxon>
        <taxon>Elateridae</taxon>
        <taxon>Agrypninae</taxon>
        <taxon>Pyrophorini</taxon>
        <taxon>Ignelater</taxon>
    </lineage>
</organism>
<gene>
    <name evidence="1" type="ORF">ILUMI_17512</name>
</gene>
<proteinExistence type="predicted"/>
<evidence type="ECO:0000313" key="2">
    <source>
        <dbReference type="Proteomes" id="UP000801492"/>
    </source>
</evidence>
<dbReference type="OrthoDB" id="6783693at2759"/>
<name>A0A8K0G7G4_IGNLU</name>
<protein>
    <submittedName>
        <fullName evidence="1">Uncharacterized protein</fullName>
    </submittedName>
</protein>
<reference evidence="1" key="1">
    <citation type="submission" date="2019-08" db="EMBL/GenBank/DDBJ databases">
        <title>The genome of the North American firefly Photinus pyralis.</title>
        <authorList>
            <consortium name="Photinus pyralis genome working group"/>
            <person name="Fallon T.R."/>
            <person name="Sander Lower S.E."/>
            <person name="Weng J.-K."/>
        </authorList>
    </citation>
    <scope>NUCLEOTIDE SEQUENCE</scope>
    <source>
        <strain evidence="1">TRF0915ILg1</strain>
        <tissue evidence="1">Whole body</tissue>
    </source>
</reference>
<accession>A0A8K0G7G4</accession>
<evidence type="ECO:0000313" key="1">
    <source>
        <dbReference type="EMBL" id="KAF2888661.1"/>
    </source>
</evidence>
<feature type="non-terminal residue" evidence="1">
    <location>
        <position position="1"/>
    </location>
</feature>
<dbReference type="AlphaFoldDB" id="A0A8K0G7G4"/>
<keyword evidence="2" id="KW-1185">Reference proteome</keyword>